<dbReference type="PANTHER" id="PTHR37028:SF4">
    <property type="entry name" value="ALMS MOTIF DOMAIN-CONTAINING PROTEIN"/>
    <property type="match status" value="1"/>
</dbReference>
<sequence length="781" mass="89737">MRVESNEMTELLKRLRTGKITKSQLFEQIPKLHPTAINSEPRVDKTNDLLRPPISEETTPLGSGRVLSYLSTSGPSPKLSTVFTSSFLPEETLCEKKDCSASLCENAESTLFTYRDTTQDRSIGFHDPQQVPDIPKPGTSTKLKNYGKPGANNMRICSLNSVSANADEVDTTASQNCHSNNAISSSTKDLYHIEQNQANHKELSGDIPYAYRPSSIDENNVFCTEESSNQSYGEFTRMNRIQPFQESLSFPTAARLRIGDGGFNPDDSLKREKEHKSNIDFLSRITSWVARKDAQQQQIKQQLLLAELKDCSFSPQLNAKSMKFAELSRIRKGFVTNTANSTASHAASERLHHQKCRNKEREELIARFMDEQEAILRRECTFQPRINMSCTVSTKIRSKYMEKTVPSPATHAAHVQASEYELKECTFQPKVNTISPSMISAHLYLKQNIFERLSRMESQKKSIILTDSKNDVEIYPSNQNDSDPSAHYRNKQDGFDAVARELGGPEYENGSSSNGYISGSLRNSNTIYSAHNRSAKNVRPHSAGKIFTNEKEQDQRFRNFIERQHFYEQTKNLRLEKLKHKKKSEHKFSMNKCSAKMMANGRKGEFLERVTKDLITREREAIKKNYLSYADPHCTFQPKINQKSARRKARSIMELSRGDLLRRETTKRLVKIQVEQDEMARLTFHPHLNRVSNKAHSKLKIMKSPETYLQRVKQQMDFRETRQRNAAVEKETEELSKCTFRPSTIEAPAYVHHIARSVSLRKRLRQQMDNQRRKESKDHWK</sequence>
<reference evidence="2" key="2">
    <citation type="submission" date="2011-02" db="EMBL/GenBank/DDBJ databases">
        <authorList>
            <person name="MacLean D."/>
        </authorList>
    </citation>
    <scope>NUCLEOTIDE SEQUENCE</scope>
</reference>
<name>F0W9C0_9STRA</name>
<feature type="region of interest" description="Disordered" evidence="1">
    <location>
        <begin position="531"/>
        <end position="551"/>
    </location>
</feature>
<gene>
    <name evidence="2" type="primary">AlNc14C39G3387</name>
    <name evidence="3" type="synonym">AlNc14C49G3912</name>
    <name evidence="2" type="ORF">ALNC14_038760</name>
    <name evidence="3" type="ORF">ALNC14_045220</name>
</gene>
<dbReference type="AlphaFoldDB" id="F0W9C0"/>
<dbReference type="EMBL" id="FR824094">
    <property type="protein sequence ID" value="CCA18379.1"/>
    <property type="molecule type" value="Genomic_DNA"/>
</dbReference>
<proteinExistence type="predicted"/>
<organism evidence="2">
    <name type="scientific">Albugo laibachii Nc14</name>
    <dbReference type="NCBI Taxonomy" id="890382"/>
    <lineage>
        <taxon>Eukaryota</taxon>
        <taxon>Sar</taxon>
        <taxon>Stramenopiles</taxon>
        <taxon>Oomycota</taxon>
        <taxon>Peronosporomycetes</taxon>
        <taxon>Albuginales</taxon>
        <taxon>Albuginaceae</taxon>
        <taxon>Albugo</taxon>
    </lineage>
</organism>
<dbReference type="PANTHER" id="PTHR37028">
    <property type="entry name" value="UNNAMED PRODUCT-RELATED"/>
    <property type="match status" value="1"/>
</dbReference>
<protein>
    <submittedName>
        <fullName evidence="2">Uncharacterized protein AlNc14C39G3387</fullName>
    </submittedName>
    <submittedName>
        <fullName evidence="3">Uncharacterized protein AlNc14C49G3912</fullName>
    </submittedName>
</protein>
<evidence type="ECO:0000256" key="1">
    <source>
        <dbReference type="SAM" id="MobiDB-lite"/>
    </source>
</evidence>
<evidence type="ECO:0000313" key="3">
    <source>
        <dbReference type="EMBL" id="CCA18379.1"/>
    </source>
</evidence>
<reference evidence="2" key="1">
    <citation type="journal article" date="2011" name="PLoS Biol.">
        <title>Gene gain and loss during evolution of obligate parasitism in the white rust pathogen of Arabidopsis thaliana.</title>
        <authorList>
            <person name="Kemen E."/>
            <person name="Gardiner A."/>
            <person name="Schultz-Larsen T."/>
            <person name="Kemen A.C."/>
            <person name="Balmuth A.L."/>
            <person name="Robert-Seilaniantz A."/>
            <person name="Bailey K."/>
            <person name="Holub E."/>
            <person name="Studholme D.J."/>
            <person name="Maclean D."/>
            <person name="Jones J.D."/>
        </authorList>
    </citation>
    <scope>NUCLEOTIDE SEQUENCE</scope>
</reference>
<dbReference type="HOGENOM" id="CLU_358804_0_0_1"/>
<dbReference type="EMBL" id="FR824084">
    <property type="protein sequence ID" value="CCA17733.1"/>
    <property type="molecule type" value="Genomic_DNA"/>
</dbReference>
<accession>F0W9C0</accession>
<evidence type="ECO:0000313" key="2">
    <source>
        <dbReference type="EMBL" id="CCA17733.1"/>
    </source>
</evidence>